<dbReference type="Proteomes" id="UP001224890">
    <property type="component" value="Unassembled WGS sequence"/>
</dbReference>
<organism evidence="2 3">
    <name type="scientific">Colletotrichum godetiae</name>
    <dbReference type="NCBI Taxonomy" id="1209918"/>
    <lineage>
        <taxon>Eukaryota</taxon>
        <taxon>Fungi</taxon>
        <taxon>Dikarya</taxon>
        <taxon>Ascomycota</taxon>
        <taxon>Pezizomycotina</taxon>
        <taxon>Sordariomycetes</taxon>
        <taxon>Hypocreomycetidae</taxon>
        <taxon>Glomerellales</taxon>
        <taxon>Glomerellaceae</taxon>
        <taxon>Colletotrichum</taxon>
        <taxon>Colletotrichum acutatum species complex</taxon>
    </lineage>
</organism>
<proteinExistence type="predicted"/>
<dbReference type="AlphaFoldDB" id="A0AAJ0F0P7"/>
<sequence>MASFLAHQCACGEAFPDEASRFAHLLHYESWLQSLSKEIELCKTHKAIQGQQPGSEVGFLHNSDLEGAGCPLSNWSTCNQSFDSRSDIFQHFGQHIECEEVCVFCYSRFHRASEYISHTRLRCSEQSWTNDEVKNLYVEASRRKLFAKIERELESAVLQEQQANSGVPALKGAALALPDTTEVDPRRSVPAARGASQSISTEAPRLVPPSSFSPSSGIACPTVYSTTFNVTSPHLSAQALNDNTMPESIGTDATTQSSHGQLAPFVMPSNQQATQPEPDFDFFFTQPHEGASFDAPVSIINTNRSLFQVARECREVPDPREDSVPICPDPRCATCLSMGEEGQESGCQSCHLSQPLRSLTTPGMMSTINAKFDGLKYKAFHPKACYTSRYFISAAL</sequence>
<evidence type="ECO:0000313" key="3">
    <source>
        <dbReference type="Proteomes" id="UP001224890"/>
    </source>
</evidence>
<feature type="region of interest" description="Disordered" evidence="1">
    <location>
        <begin position="178"/>
        <end position="215"/>
    </location>
</feature>
<feature type="region of interest" description="Disordered" evidence="1">
    <location>
        <begin position="242"/>
        <end position="261"/>
    </location>
</feature>
<dbReference type="RefSeq" id="XP_060432372.1">
    <property type="nucleotide sequence ID" value="XM_060567836.1"/>
</dbReference>
<accession>A0AAJ0F0P7</accession>
<evidence type="ECO:0000256" key="1">
    <source>
        <dbReference type="SAM" id="MobiDB-lite"/>
    </source>
</evidence>
<evidence type="ECO:0000313" key="2">
    <source>
        <dbReference type="EMBL" id="KAK1688677.1"/>
    </source>
</evidence>
<gene>
    <name evidence="2" type="ORF">BDP55DRAFT_53004</name>
</gene>
<keyword evidence="3" id="KW-1185">Reference proteome</keyword>
<dbReference type="EMBL" id="JAHMHR010000011">
    <property type="protein sequence ID" value="KAK1688677.1"/>
    <property type="molecule type" value="Genomic_DNA"/>
</dbReference>
<dbReference type="GeneID" id="85452362"/>
<comment type="caution">
    <text evidence="2">The sequence shown here is derived from an EMBL/GenBank/DDBJ whole genome shotgun (WGS) entry which is preliminary data.</text>
</comment>
<protein>
    <submittedName>
        <fullName evidence="2">Uncharacterized protein</fullName>
    </submittedName>
</protein>
<name>A0AAJ0F0P7_9PEZI</name>
<feature type="compositionally biased region" description="Polar residues" evidence="1">
    <location>
        <begin position="242"/>
        <end position="260"/>
    </location>
</feature>
<reference evidence="2" key="1">
    <citation type="submission" date="2021-06" db="EMBL/GenBank/DDBJ databases">
        <title>Comparative genomics, transcriptomics and evolutionary studies reveal genomic signatures of adaptation to plant cell wall in hemibiotrophic fungi.</title>
        <authorList>
            <consortium name="DOE Joint Genome Institute"/>
            <person name="Baroncelli R."/>
            <person name="Diaz J.F."/>
            <person name="Benocci T."/>
            <person name="Peng M."/>
            <person name="Battaglia E."/>
            <person name="Haridas S."/>
            <person name="Andreopoulos W."/>
            <person name="Labutti K."/>
            <person name="Pangilinan J."/>
            <person name="Floch G.L."/>
            <person name="Makela M.R."/>
            <person name="Henrissat B."/>
            <person name="Grigoriev I.V."/>
            <person name="Crouch J.A."/>
            <person name="De Vries R.P."/>
            <person name="Sukno S.A."/>
            <person name="Thon M.R."/>
        </authorList>
    </citation>
    <scope>NUCLEOTIDE SEQUENCE</scope>
    <source>
        <strain evidence="2">CBS 193.32</strain>
    </source>
</reference>